<proteinExistence type="predicted"/>
<dbReference type="PANTHER" id="PTHR33254">
    <property type="entry name" value="4-HYDROXY-4-METHYL-2-OXOGLUTARATE ALDOLASE 3-RELATED"/>
    <property type="match status" value="1"/>
</dbReference>
<dbReference type="PANTHER" id="PTHR33254:SF4">
    <property type="entry name" value="4-HYDROXY-4-METHYL-2-OXOGLUTARATE ALDOLASE 3-RELATED"/>
    <property type="match status" value="1"/>
</dbReference>
<keyword evidence="6" id="KW-0489">Methyltransferase</keyword>
<keyword evidence="5" id="KW-0460">Magnesium</keyword>
<comment type="cofactor">
    <cofactor evidence="1">
        <name>a divalent metal cation</name>
        <dbReference type="ChEBI" id="CHEBI:60240"/>
    </cofactor>
</comment>
<dbReference type="GO" id="GO:0046872">
    <property type="term" value="F:metal ion binding"/>
    <property type="evidence" value="ECO:0007669"/>
    <property type="project" value="UniProtKB-KW"/>
</dbReference>
<dbReference type="Gene3D" id="3.50.30.40">
    <property type="entry name" value="Ribonuclease E inhibitor RraA/RraA-like"/>
    <property type="match status" value="1"/>
</dbReference>
<feature type="binding site" evidence="5">
    <location>
        <begin position="95"/>
        <end position="98"/>
    </location>
    <ligand>
        <name>substrate</name>
    </ligand>
</feature>
<name>A0A657LLA0_9HYPH</name>
<evidence type="ECO:0000256" key="4">
    <source>
        <dbReference type="ARBA" id="ARBA00030169"/>
    </source>
</evidence>
<dbReference type="Pfam" id="PF03737">
    <property type="entry name" value="RraA-like"/>
    <property type="match status" value="1"/>
</dbReference>
<organism evidence="6 7">
    <name type="scientific">Pararhizobium antarcticum</name>
    <dbReference type="NCBI Taxonomy" id="1798805"/>
    <lineage>
        <taxon>Bacteria</taxon>
        <taxon>Pseudomonadati</taxon>
        <taxon>Pseudomonadota</taxon>
        <taxon>Alphaproteobacteria</taxon>
        <taxon>Hyphomicrobiales</taxon>
        <taxon>Rhizobiaceae</taxon>
        <taxon>Rhizobium/Agrobacterium group</taxon>
        <taxon>Pararhizobium</taxon>
    </lineage>
</organism>
<dbReference type="RefSeq" id="WP_071835485.1">
    <property type="nucleotide sequence ID" value="NZ_LSRP01000137.1"/>
</dbReference>
<evidence type="ECO:0000313" key="7">
    <source>
        <dbReference type="Proteomes" id="UP000182661"/>
    </source>
</evidence>
<dbReference type="EMBL" id="LSRP01000137">
    <property type="protein sequence ID" value="OJF90694.1"/>
    <property type="molecule type" value="Genomic_DNA"/>
</dbReference>
<dbReference type="AlphaFoldDB" id="A0A657LLA0"/>
<evidence type="ECO:0000256" key="3">
    <source>
        <dbReference type="ARBA" id="ARBA00029596"/>
    </source>
</evidence>
<dbReference type="InterPro" id="IPR005493">
    <property type="entry name" value="RraA/RraA-like"/>
</dbReference>
<dbReference type="GO" id="GO:0032259">
    <property type="term" value="P:methylation"/>
    <property type="evidence" value="ECO:0007669"/>
    <property type="project" value="UniProtKB-KW"/>
</dbReference>
<keyword evidence="7" id="KW-1185">Reference proteome</keyword>
<dbReference type="GO" id="GO:0008168">
    <property type="term" value="F:methyltransferase activity"/>
    <property type="evidence" value="ECO:0007669"/>
    <property type="project" value="UniProtKB-KW"/>
</dbReference>
<gene>
    <name evidence="6" type="ORF">AX760_24095</name>
</gene>
<keyword evidence="6" id="KW-0808">Transferase</keyword>
<accession>A0A657LLA0</accession>
<evidence type="ECO:0000256" key="2">
    <source>
        <dbReference type="ARBA" id="ARBA00016549"/>
    </source>
</evidence>
<evidence type="ECO:0000313" key="6">
    <source>
        <dbReference type="EMBL" id="OJF90694.1"/>
    </source>
</evidence>
<feature type="binding site" evidence="5">
    <location>
        <position position="118"/>
    </location>
    <ligand>
        <name>Mg(2+)</name>
        <dbReference type="ChEBI" id="CHEBI:18420"/>
    </ligand>
</feature>
<protein>
    <recommendedName>
        <fullName evidence="2">Putative 4-hydroxy-4-methyl-2-oxoglutarate aldolase</fullName>
    </recommendedName>
    <alternativeName>
        <fullName evidence="3">Regulator of ribonuclease activity homolog</fullName>
    </alternativeName>
    <alternativeName>
        <fullName evidence="4">RraA-like protein</fullName>
    </alternativeName>
</protein>
<dbReference type="Proteomes" id="UP000182661">
    <property type="component" value="Unassembled WGS sequence"/>
</dbReference>
<comment type="caution">
    <text evidence="6">The sequence shown here is derived from an EMBL/GenBank/DDBJ whole genome shotgun (WGS) entry which is preliminary data.</text>
</comment>
<dbReference type="CDD" id="cd16841">
    <property type="entry name" value="RraA_family"/>
    <property type="match status" value="1"/>
</dbReference>
<reference evidence="6 7" key="1">
    <citation type="submission" date="2016-02" db="EMBL/GenBank/DDBJ databases">
        <title>Genome sequencing of a beta-galactosidase producing bacteria Rhizobium sp. 59.</title>
        <authorList>
            <person name="Wang D."/>
            <person name="Kot W."/>
            <person name="Qin Y."/>
            <person name="Hansen L."/>
            <person name="Naqvi K."/>
            <person name="Rensing C."/>
        </authorList>
    </citation>
    <scope>NUCLEOTIDE SEQUENCE [LARGE SCALE GENOMIC DNA]</scope>
    <source>
        <strain evidence="6 7">59</strain>
    </source>
</reference>
<comment type="cofactor">
    <cofactor evidence="5">
        <name>Mg(2+)</name>
        <dbReference type="ChEBI" id="CHEBI:18420"/>
    </cofactor>
</comment>
<sequence>MTEDYRIEARRWAWPADLCDLLAEVETATIGHFEHLGFVGCQVRPVFPSRAIGNAITVAAPGRDGVVIYKAIDLLAPGDILVISRVDHDDIACVGGGVAAAARARGAVGIVVDGPCTDALEIAESGFPVWCRGVSSKTTNRAFRIGGSINVPIACGGTAVLPGYAVLADDDGVFVAEPDHMRQLAAVALARQKRSRHLRPHLEAGKSIFDYKTPETP</sequence>
<dbReference type="InterPro" id="IPR036704">
    <property type="entry name" value="RraA/RraA-like_sf"/>
</dbReference>
<evidence type="ECO:0000256" key="1">
    <source>
        <dbReference type="ARBA" id="ARBA00001968"/>
    </source>
</evidence>
<evidence type="ECO:0000256" key="5">
    <source>
        <dbReference type="PIRSR" id="PIRSR605493-1"/>
    </source>
</evidence>
<keyword evidence="5" id="KW-0479">Metal-binding</keyword>
<dbReference type="SUPFAM" id="SSF89562">
    <property type="entry name" value="RraA-like"/>
    <property type="match status" value="1"/>
</dbReference>
<dbReference type="OrthoDB" id="9812532at2"/>